<name>A0A5C2RS04_9APHY</name>
<reference evidence="6" key="1">
    <citation type="journal article" date="2018" name="Genome Biol. Evol.">
        <title>Genomics and development of Lentinus tigrinus, a white-rot wood-decaying mushroom with dimorphic fruiting bodies.</title>
        <authorList>
            <person name="Wu B."/>
            <person name="Xu Z."/>
            <person name="Knudson A."/>
            <person name="Carlson A."/>
            <person name="Chen N."/>
            <person name="Kovaka S."/>
            <person name="LaButti K."/>
            <person name="Lipzen A."/>
            <person name="Pennachio C."/>
            <person name="Riley R."/>
            <person name="Schakwitz W."/>
            <person name="Umezawa K."/>
            <person name="Ohm R.A."/>
            <person name="Grigoriev I.V."/>
            <person name="Nagy L.G."/>
            <person name="Gibbons J."/>
            <person name="Hibbett D."/>
        </authorList>
    </citation>
    <scope>NUCLEOTIDE SEQUENCE [LARGE SCALE GENOMIC DNA]</scope>
    <source>
        <strain evidence="6">ALCF2SS1-6</strain>
    </source>
</reference>
<keyword evidence="4" id="KW-0547">Nucleotide-binding</keyword>
<dbReference type="STRING" id="1328759.A0A5C2RS04"/>
<dbReference type="GO" id="GO:0005524">
    <property type="term" value="F:ATP binding"/>
    <property type="evidence" value="ECO:0007669"/>
    <property type="project" value="UniProtKB-KW"/>
</dbReference>
<dbReference type="InterPro" id="IPR050311">
    <property type="entry name" value="ORC1/CDC6"/>
</dbReference>
<evidence type="ECO:0000256" key="5">
    <source>
        <dbReference type="SAM" id="MobiDB-lite"/>
    </source>
</evidence>
<dbReference type="PANTHER" id="PTHR10763:SF23">
    <property type="entry name" value="ORIGIN RECOGNITION COMPLEX SUBUNIT 1"/>
    <property type="match status" value="1"/>
</dbReference>
<evidence type="ECO:0000313" key="7">
    <source>
        <dbReference type="Proteomes" id="UP000313359"/>
    </source>
</evidence>
<dbReference type="GO" id="GO:0033314">
    <property type="term" value="P:mitotic DNA replication checkpoint signaling"/>
    <property type="evidence" value="ECO:0007669"/>
    <property type="project" value="TreeGrafter"/>
</dbReference>
<accession>A0A5C2RS04</accession>
<comment type="function">
    <text evidence="4">Component of the origin recognition complex (ORC) that binds origins of replication. DNA-binding is ATP-dependent, however specific DNA sequences that define origins of replication have not been identified so far. ORC is required to assemble the pre-replication complex necessary to initiate DNA replication.</text>
</comment>
<dbReference type="EMBL" id="ML122307">
    <property type="protein sequence ID" value="RPD54363.1"/>
    <property type="molecule type" value="Genomic_DNA"/>
</dbReference>
<keyword evidence="2 4" id="KW-0238">DNA-binding</keyword>
<keyword evidence="4" id="KW-0235">DNA replication</keyword>
<evidence type="ECO:0000256" key="1">
    <source>
        <dbReference type="ARBA" id="ARBA00004123"/>
    </source>
</evidence>
<dbReference type="InterPro" id="IPR027417">
    <property type="entry name" value="P-loop_NTPase"/>
</dbReference>
<dbReference type="OrthoDB" id="1926878at2759"/>
<dbReference type="PANTHER" id="PTHR10763">
    <property type="entry name" value="CELL DIVISION CONTROL PROTEIN 6-RELATED"/>
    <property type="match status" value="1"/>
</dbReference>
<evidence type="ECO:0000313" key="6">
    <source>
        <dbReference type="EMBL" id="RPD54363.1"/>
    </source>
</evidence>
<sequence length="106" mass="11853">MSGESIVTCTYKKLMQAAVCGWTSSTRYHVCLLTWPTLANSKLVVLAIANTMNLTERVMTASVRSRLGMVRINFPQFKQIVQGAPRRIQSSSARQHPNVLATDTRR</sequence>
<dbReference type="GO" id="GO:0003688">
    <property type="term" value="F:DNA replication origin binding"/>
    <property type="evidence" value="ECO:0007669"/>
    <property type="project" value="TreeGrafter"/>
</dbReference>
<comment type="similarity">
    <text evidence="4">Belongs to the ORC1 family.</text>
</comment>
<keyword evidence="7" id="KW-1185">Reference proteome</keyword>
<comment type="subunit">
    <text evidence="4">ORC is composed of six subunits.</text>
</comment>
<organism evidence="6 7">
    <name type="scientific">Lentinus tigrinus ALCF2SS1-6</name>
    <dbReference type="NCBI Taxonomy" id="1328759"/>
    <lineage>
        <taxon>Eukaryota</taxon>
        <taxon>Fungi</taxon>
        <taxon>Dikarya</taxon>
        <taxon>Basidiomycota</taxon>
        <taxon>Agaricomycotina</taxon>
        <taxon>Agaricomycetes</taxon>
        <taxon>Polyporales</taxon>
        <taxon>Polyporaceae</taxon>
        <taxon>Lentinus</taxon>
    </lineage>
</organism>
<dbReference type="GO" id="GO:0005664">
    <property type="term" value="C:nuclear origin of replication recognition complex"/>
    <property type="evidence" value="ECO:0007669"/>
    <property type="project" value="TreeGrafter"/>
</dbReference>
<proteinExistence type="inferred from homology"/>
<comment type="subcellular location">
    <subcellularLocation>
        <location evidence="1 4">Nucleus</location>
    </subcellularLocation>
</comment>
<evidence type="ECO:0000256" key="2">
    <source>
        <dbReference type="ARBA" id="ARBA00023125"/>
    </source>
</evidence>
<dbReference type="GO" id="GO:0006270">
    <property type="term" value="P:DNA replication initiation"/>
    <property type="evidence" value="ECO:0007669"/>
    <property type="project" value="TreeGrafter"/>
</dbReference>
<evidence type="ECO:0000256" key="4">
    <source>
        <dbReference type="RuleBase" id="RU365058"/>
    </source>
</evidence>
<evidence type="ECO:0000256" key="3">
    <source>
        <dbReference type="ARBA" id="ARBA00023242"/>
    </source>
</evidence>
<protein>
    <recommendedName>
        <fullName evidence="4">Origin recognition complex subunit 1</fullName>
    </recommendedName>
</protein>
<dbReference type="Proteomes" id="UP000313359">
    <property type="component" value="Unassembled WGS sequence"/>
</dbReference>
<feature type="region of interest" description="Disordered" evidence="5">
    <location>
        <begin position="84"/>
        <end position="106"/>
    </location>
</feature>
<dbReference type="Gene3D" id="3.40.50.300">
    <property type="entry name" value="P-loop containing nucleotide triphosphate hydrolases"/>
    <property type="match status" value="1"/>
</dbReference>
<keyword evidence="4" id="KW-0067">ATP-binding</keyword>
<keyword evidence="3 4" id="KW-0539">Nucleus</keyword>
<gene>
    <name evidence="6" type="ORF">L227DRAFT_580639</name>
</gene>
<dbReference type="AlphaFoldDB" id="A0A5C2RS04"/>